<evidence type="ECO:0000256" key="1">
    <source>
        <dbReference type="SAM" id="MobiDB-lite"/>
    </source>
</evidence>
<proteinExistence type="predicted"/>
<evidence type="ECO:0000313" key="2">
    <source>
        <dbReference type="EMBL" id="MCW1913317.1"/>
    </source>
</evidence>
<dbReference type="EMBL" id="JAPDDR010000003">
    <property type="protein sequence ID" value="MCW1913317.1"/>
    <property type="molecule type" value="Genomic_DNA"/>
</dbReference>
<feature type="region of interest" description="Disordered" evidence="1">
    <location>
        <begin position="125"/>
        <end position="162"/>
    </location>
</feature>
<reference evidence="2" key="1">
    <citation type="submission" date="2022-10" db="EMBL/GenBank/DDBJ databases">
        <title>Luteolibacter sp. GHJ8, whole genome shotgun sequencing project.</title>
        <authorList>
            <person name="Zhao G."/>
            <person name="Shen L."/>
        </authorList>
    </citation>
    <scope>NUCLEOTIDE SEQUENCE</scope>
    <source>
        <strain evidence="2">GHJ8</strain>
    </source>
</reference>
<keyword evidence="3" id="KW-1185">Reference proteome</keyword>
<dbReference type="RefSeq" id="WP_264512646.1">
    <property type="nucleotide sequence ID" value="NZ_JAPDDR010000003.1"/>
</dbReference>
<dbReference type="Proteomes" id="UP001165653">
    <property type="component" value="Unassembled WGS sequence"/>
</dbReference>
<feature type="compositionally biased region" description="Polar residues" evidence="1">
    <location>
        <begin position="144"/>
        <end position="161"/>
    </location>
</feature>
<organism evidence="2 3">
    <name type="scientific">Luteolibacter rhizosphaerae</name>
    <dbReference type="NCBI Taxonomy" id="2989719"/>
    <lineage>
        <taxon>Bacteria</taxon>
        <taxon>Pseudomonadati</taxon>
        <taxon>Verrucomicrobiota</taxon>
        <taxon>Verrucomicrobiia</taxon>
        <taxon>Verrucomicrobiales</taxon>
        <taxon>Verrucomicrobiaceae</taxon>
        <taxon>Luteolibacter</taxon>
    </lineage>
</organism>
<gene>
    <name evidence="2" type="ORF">OJ996_07025</name>
</gene>
<sequence length="218" mass="24172">MAGKPPVFKHPLQRQLESQILPEVRFQDADFMDAIFYLQLQALSSSKHTLQVPFIVQLPPDFKPRHELTLDLKSVPAWEAFRHLCGQAGVEFSIARNSVWIRHPDMPATSKTVVRTLIPAPVVPDPGKAQASPLRKPARPFGTGHNNHYTTSGEIQPQRSGTVKHRNLSGWAIDMDPGNRFSMNCIDIARCKAKCDGKCGCYACACQPPKDKAVPAKP</sequence>
<name>A0ABT3G0G4_9BACT</name>
<accession>A0ABT3G0G4</accession>
<comment type="caution">
    <text evidence="2">The sequence shown here is derived from an EMBL/GenBank/DDBJ whole genome shotgun (WGS) entry which is preliminary data.</text>
</comment>
<protein>
    <submittedName>
        <fullName evidence="2">Uncharacterized protein</fullName>
    </submittedName>
</protein>
<evidence type="ECO:0000313" key="3">
    <source>
        <dbReference type="Proteomes" id="UP001165653"/>
    </source>
</evidence>